<dbReference type="OrthoDB" id="3983163at2759"/>
<keyword evidence="2" id="KW-1185">Reference proteome</keyword>
<reference evidence="1 2" key="1">
    <citation type="journal article" date="2018" name="Nat. Ecol. Evol.">
        <title>Pezizomycetes genomes reveal the molecular basis of ectomycorrhizal truffle lifestyle.</title>
        <authorList>
            <person name="Murat C."/>
            <person name="Payen T."/>
            <person name="Noel B."/>
            <person name="Kuo A."/>
            <person name="Morin E."/>
            <person name="Chen J."/>
            <person name="Kohler A."/>
            <person name="Krizsan K."/>
            <person name="Balestrini R."/>
            <person name="Da Silva C."/>
            <person name="Montanini B."/>
            <person name="Hainaut M."/>
            <person name="Levati E."/>
            <person name="Barry K.W."/>
            <person name="Belfiori B."/>
            <person name="Cichocki N."/>
            <person name="Clum A."/>
            <person name="Dockter R.B."/>
            <person name="Fauchery L."/>
            <person name="Guy J."/>
            <person name="Iotti M."/>
            <person name="Le Tacon F."/>
            <person name="Lindquist E.A."/>
            <person name="Lipzen A."/>
            <person name="Malagnac F."/>
            <person name="Mello A."/>
            <person name="Molinier V."/>
            <person name="Miyauchi S."/>
            <person name="Poulain J."/>
            <person name="Riccioni C."/>
            <person name="Rubini A."/>
            <person name="Sitrit Y."/>
            <person name="Splivallo R."/>
            <person name="Traeger S."/>
            <person name="Wang M."/>
            <person name="Zifcakova L."/>
            <person name="Wipf D."/>
            <person name="Zambonelli A."/>
            <person name="Paolocci F."/>
            <person name="Nowrousian M."/>
            <person name="Ottonello S."/>
            <person name="Baldrian P."/>
            <person name="Spatafora J.W."/>
            <person name="Henrissat B."/>
            <person name="Nagy L.G."/>
            <person name="Aury J.M."/>
            <person name="Wincker P."/>
            <person name="Grigoriev I.V."/>
            <person name="Bonfante P."/>
            <person name="Martin F.M."/>
        </authorList>
    </citation>
    <scope>NUCLEOTIDE SEQUENCE [LARGE SCALE GENOMIC DNA]</scope>
    <source>
        <strain evidence="1 2">CCBAS932</strain>
    </source>
</reference>
<name>A0A3N4KSC6_9PEZI</name>
<evidence type="ECO:0000313" key="1">
    <source>
        <dbReference type="EMBL" id="RPB13407.1"/>
    </source>
</evidence>
<dbReference type="InterPro" id="IPR024645">
    <property type="entry name" value="Mitochondr_Som1"/>
</dbReference>
<protein>
    <submittedName>
        <fullName evidence="1">Uncharacterized protein</fullName>
    </submittedName>
</protein>
<dbReference type="EMBL" id="ML119123">
    <property type="protein sequence ID" value="RPB13407.1"/>
    <property type="molecule type" value="Genomic_DNA"/>
</dbReference>
<organism evidence="1 2">
    <name type="scientific">Morchella conica CCBAS932</name>
    <dbReference type="NCBI Taxonomy" id="1392247"/>
    <lineage>
        <taxon>Eukaryota</taxon>
        <taxon>Fungi</taxon>
        <taxon>Dikarya</taxon>
        <taxon>Ascomycota</taxon>
        <taxon>Pezizomycotina</taxon>
        <taxon>Pezizomycetes</taxon>
        <taxon>Pezizales</taxon>
        <taxon>Morchellaceae</taxon>
        <taxon>Morchella</taxon>
    </lineage>
</organism>
<gene>
    <name evidence="1" type="ORF">P167DRAFT_535105</name>
</gene>
<accession>A0A3N4KSC6</accession>
<dbReference type="AlphaFoldDB" id="A0A3N4KSC6"/>
<evidence type="ECO:0000313" key="2">
    <source>
        <dbReference type="Proteomes" id="UP000277580"/>
    </source>
</evidence>
<dbReference type="GO" id="GO:0042720">
    <property type="term" value="C:mitochondrial inner membrane peptidase complex"/>
    <property type="evidence" value="ECO:0007669"/>
    <property type="project" value="InterPro"/>
</dbReference>
<dbReference type="Pfam" id="PF11093">
    <property type="entry name" value="Mitochondr_Som1"/>
    <property type="match status" value="1"/>
</dbReference>
<sequence>MIPITTFPASKLTEHINTDVRTGRRRKQPFDLSKCELLEMVQWDCRVEDEKNKCWPIERLFRRCKNPATGKNVMIEVTAVETPPWKSQVNAEVDAEAAAAGAAV</sequence>
<dbReference type="InParanoid" id="A0A3N4KSC6"/>
<proteinExistence type="predicted"/>
<dbReference type="Proteomes" id="UP000277580">
    <property type="component" value="Unassembled WGS sequence"/>
</dbReference>